<accession>A0A1I0RI00</accession>
<dbReference type="PROSITE" id="PS50075">
    <property type="entry name" value="CARRIER"/>
    <property type="match status" value="1"/>
</dbReference>
<dbReference type="Gene3D" id="1.10.1200.10">
    <property type="entry name" value="ACP-like"/>
    <property type="match status" value="1"/>
</dbReference>
<proteinExistence type="predicted"/>
<name>A0A1I0RI00_9FIRM</name>
<dbReference type="STRING" id="99656.SAMN05421659_11623"/>
<dbReference type="SUPFAM" id="SSF47336">
    <property type="entry name" value="ACP-like"/>
    <property type="match status" value="1"/>
</dbReference>
<organism evidence="2 3">
    <name type="scientific">[Clostridium] fimetarium</name>
    <dbReference type="NCBI Taxonomy" id="99656"/>
    <lineage>
        <taxon>Bacteria</taxon>
        <taxon>Bacillati</taxon>
        <taxon>Bacillota</taxon>
        <taxon>Clostridia</taxon>
        <taxon>Lachnospirales</taxon>
        <taxon>Lachnospiraceae</taxon>
    </lineage>
</organism>
<evidence type="ECO:0000313" key="2">
    <source>
        <dbReference type="EMBL" id="SEW40537.1"/>
    </source>
</evidence>
<dbReference type="Pfam" id="PF00550">
    <property type="entry name" value="PP-binding"/>
    <property type="match status" value="1"/>
</dbReference>
<dbReference type="EMBL" id="FOJI01000016">
    <property type="protein sequence ID" value="SEW40537.1"/>
    <property type="molecule type" value="Genomic_DNA"/>
</dbReference>
<dbReference type="InterPro" id="IPR009081">
    <property type="entry name" value="PP-bd_ACP"/>
</dbReference>
<evidence type="ECO:0000259" key="1">
    <source>
        <dbReference type="PROSITE" id="PS50075"/>
    </source>
</evidence>
<dbReference type="Proteomes" id="UP000199701">
    <property type="component" value="Unassembled WGS sequence"/>
</dbReference>
<dbReference type="InterPro" id="IPR036736">
    <property type="entry name" value="ACP-like_sf"/>
</dbReference>
<dbReference type="RefSeq" id="WP_242941063.1">
    <property type="nucleotide sequence ID" value="NZ_FOJI01000016.1"/>
</dbReference>
<protein>
    <submittedName>
        <fullName evidence="2">Acyl carrier protein</fullName>
    </submittedName>
</protein>
<reference evidence="2 3" key="1">
    <citation type="submission" date="2016-10" db="EMBL/GenBank/DDBJ databases">
        <authorList>
            <person name="de Groot N.N."/>
        </authorList>
    </citation>
    <scope>NUCLEOTIDE SEQUENCE [LARGE SCALE GENOMIC DNA]</scope>
    <source>
        <strain evidence="2 3">DSM 9179</strain>
    </source>
</reference>
<evidence type="ECO:0000313" key="3">
    <source>
        <dbReference type="Proteomes" id="UP000199701"/>
    </source>
</evidence>
<dbReference type="AlphaFoldDB" id="A0A1I0RI00"/>
<keyword evidence="3" id="KW-1185">Reference proteome</keyword>
<feature type="domain" description="Carrier" evidence="1">
    <location>
        <begin position="2"/>
        <end position="80"/>
    </location>
</feature>
<sequence length="81" mass="9445">MVSKMEIEKKLQAIFQDIFEDDQIVLFDDMNANDIEDWDSLTHIQLIVQIEKSFGIKFTTGEVARLKNVGEFIKLVQEKLL</sequence>
<gene>
    <name evidence="2" type="ORF">SAMN05421659_11623</name>
</gene>